<evidence type="ECO:0000256" key="1">
    <source>
        <dbReference type="ARBA" id="ARBA00004141"/>
    </source>
</evidence>
<evidence type="ECO:0000313" key="7">
    <source>
        <dbReference type="Proteomes" id="UP000019141"/>
    </source>
</evidence>
<evidence type="ECO:0000313" key="6">
    <source>
        <dbReference type="EMBL" id="ETW92855.1"/>
    </source>
</evidence>
<evidence type="ECO:0000256" key="2">
    <source>
        <dbReference type="ARBA" id="ARBA00022692"/>
    </source>
</evidence>
<dbReference type="EMBL" id="AZHW01001357">
    <property type="protein sequence ID" value="ETW92855.1"/>
    <property type="molecule type" value="Genomic_DNA"/>
</dbReference>
<keyword evidence="7" id="KW-1185">Reference proteome</keyword>
<evidence type="ECO:0008006" key="8">
    <source>
        <dbReference type="Google" id="ProtNLM"/>
    </source>
</evidence>
<dbReference type="SUPFAM" id="SSF161098">
    <property type="entry name" value="MetI-like"/>
    <property type="match status" value="1"/>
</dbReference>
<sequence length="98" mass="11236">MATADPSALSARTGVRRVGGRKRKGLRGWLAQERVFRLIPFVLVEGLFLLLLALPFVLTVYISLLKWRANRPFEQAYFQGLVNYARVLSEPEFWWALG</sequence>
<reference evidence="6 7" key="1">
    <citation type="journal article" date="2014" name="Nature">
        <title>An environmental bacterial taxon with a large and distinct metabolic repertoire.</title>
        <authorList>
            <person name="Wilson M.C."/>
            <person name="Mori T."/>
            <person name="Ruckert C."/>
            <person name="Uria A.R."/>
            <person name="Helf M.J."/>
            <person name="Takada K."/>
            <person name="Gernert C."/>
            <person name="Steffens U.A."/>
            <person name="Heycke N."/>
            <person name="Schmitt S."/>
            <person name="Rinke C."/>
            <person name="Helfrich E.J."/>
            <person name="Brachmann A.O."/>
            <person name="Gurgui C."/>
            <person name="Wakimoto T."/>
            <person name="Kracht M."/>
            <person name="Crusemann M."/>
            <person name="Hentschel U."/>
            <person name="Abe I."/>
            <person name="Matsunaga S."/>
            <person name="Kalinowski J."/>
            <person name="Takeyama H."/>
            <person name="Piel J."/>
        </authorList>
    </citation>
    <scope>NUCLEOTIDE SEQUENCE [LARGE SCALE GENOMIC DNA]</scope>
    <source>
        <strain evidence="7">TSY1</strain>
    </source>
</reference>
<evidence type="ECO:0000256" key="5">
    <source>
        <dbReference type="SAM" id="Phobius"/>
    </source>
</evidence>
<accession>W4L5A8</accession>
<keyword evidence="3 5" id="KW-1133">Transmembrane helix</keyword>
<proteinExistence type="predicted"/>
<evidence type="ECO:0000256" key="3">
    <source>
        <dbReference type="ARBA" id="ARBA00022989"/>
    </source>
</evidence>
<comment type="subcellular location">
    <subcellularLocation>
        <location evidence="1">Membrane</location>
        <topology evidence="1">Multi-pass membrane protein</topology>
    </subcellularLocation>
</comment>
<keyword evidence="4 5" id="KW-0472">Membrane</keyword>
<evidence type="ECO:0000256" key="4">
    <source>
        <dbReference type="ARBA" id="ARBA00023136"/>
    </source>
</evidence>
<keyword evidence="2 5" id="KW-0812">Transmembrane</keyword>
<dbReference type="HOGENOM" id="CLU_2328537_0_0_7"/>
<dbReference type="Gene3D" id="1.10.3720.10">
    <property type="entry name" value="MetI-like"/>
    <property type="match status" value="1"/>
</dbReference>
<gene>
    <name evidence="6" type="ORF">ETSY1_41790</name>
</gene>
<dbReference type="GO" id="GO:0016020">
    <property type="term" value="C:membrane"/>
    <property type="evidence" value="ECO:0007669"/>
    <property type="project" value="UniProtKB-SubCell"/>
</dbReference>
<protein>
    <recommendedName>
        <fullName evidence="8">ABC transmembrane type-1 domain-containing protein</fullName>
    </recommendedName>
</protein>
<comment type="caution">
    <text evidence="6">The sequence shown here is derived from an EMBL/GenBank/DDBJ whole genome shotgun (WGS) entry which is preliminary data.</text>
</comment>
<dbReference type="Proteomes" id="UP000019141">
    <property type="component" value="Unassembled WGS sequence"/>
</dbReference>
<feature type="transmembrane region" description="Helical" evidence="5">
    <location>
        <begin position="38"/>
        <end position="64"/>
    </location>
</feature>
<dbReference type="InterPro" id="IPR035906">
    <property type="entry name" value="MetI-like_sf"/>
</dbReference>
<organism evidence="6 7">
    <name type="scientific">Entotheonella factor</name>
    <dbReference type="NCBI Taxonomy" id="1429438"/>
    <lineage>
        <taxon>Bacteria</taxon>
        <taxon>Pseudomonadati</taxon>
        <taxon>Nitrospinota/Tectimicrobiota group</taxon>
        <taxon>Candidatus Tectimicrobiota</taxon>
        <taxon>Candidatus Entotheonellia</taxon>
        <taxon>Candidatus Entotheonellales</taxon>
        <taxon>Candidatus Entotheonellaceae</taxon>
        <taxon>Candidatus Entotheonella</taxon>
    </lineage>
</organism>
<name>W4L5A8_ENTF1</name>
<dbReference type="AlphaFoldDB" id="W4L5A8"/>